<dbReference type="CDD" id="cd01670">
    <property type="entry name" value="Death"/>
    <property type="match status" value="1"/>
</dbReference>
<dbReference type="InterPro" id="IPR032675">
    <property type="entry name" value="LRR_dom_sf"/>
</dbReference>
<dbReference type="Gene3D" id="3.80.10.10">
    <property type="entry name" value="Ribonuclease Inhibitor"/>
    <property type="match status" value="3"/>
</dbReference>
<dbReference type="PROSITE" id="PS51450">
    <property type="entry name" value="LRR"/>
    <property type="match status" value="4"/>
</dbReference>
<dbReference type="SUPFAM" id="SSF52058">
    <property type="entry name" value="L domain-like"/>
    <property type="match status" value="2"/>
</dbReference>
<dbReference type="PANTHER" id="PTHR48051">
    <property type="match status" value="1"/>
</dbReference>
<dbReference type="Gene3D" id="1.10.533.10">
    <property type="entry name" value="Death Domain, Fas"/>
    <property type="match status" value="1"/>
</dbReference>
<dbReference type="Proteomes" id="UP000694865">
    <property type="component" value="Unplaced"/>
</dbReference>
<dbReference type="Pfam" id="PF00531">
    <property type="entry name" value="Death"/>
    <property type="match status" value="1"/>
</dbReference>
<dbReference type="InterPro" id="IPR050216">
    <property type="entry name" value="LRR_domain-containing"/>
</dbReference>
<dbReference type="Pfam" id="PF23598">
    <property type="entry name" value="LRR_14"/>
    <property type="match status" value="1"/>
</dbReference>
<dbReference type="InterPro" id="IPR011029">
    <property type="entry name" value="DEATH-like_dom_sf"/>
</dbReference>
<reference evidence="6" key="1">
    <citation type="submission" date="2025-08" db="UniProtKB">
        <authorList>
            <consortium name="RefSeq"/>
        </authorList>
    </citation>
    <scope>IDENTIFICATION</scope>
    <source>
        <tissue evidence="6">Testes</tissue>
    </source>
</reference>
<sequence length="1279" mass="145645">MGSAASKNKKNVDEPSPKYEVNNKGLQAIPDELFEDDDRQQTEDIFGIESAKYLHHLDVSENKFRSLSDELFTLPRLKHLLVASNMLVHIPETINRVQLFSLDWSKNGVTVVEERILTGQPKLKTLKLGSMCSLDSSVSLSIPHNLGNLLKSVEYLDISNNHLDIDISEQEEGILETICLMNRLTHLNVEGNNIKCIPSTINNLTQLQHCLLQINELKTLPVLVLRSLKHFNLDHNSLGDVTVVHFNKMKLGYLSVRYNEIEILPVSLAQPYLEVLHLDGNKLTDVSNINFKKMVKLKKISLKGNNLESLPTELVNMNCLEIVDAEDNKIESLPSTVSCEQLKEMKLSNNKITKFPDQLSDSKCLEILDLSGNEISDVKNVGDDVDVMENLKTVNLSNNKIVRVPIECLQSPNLVHLDVGGNQLEAVPEVLSLQNLKVLSVENNDLVVVPAAVFQHDNLEVFLAKGNRIHTISNKIPTPEEHCSKIHTFDVSDNRLRSVPRTIQNMENLQKVNVSDNQLYFLPEGLAELESRKATSDMEAPKAQILVGGNLLRDIPETVDKTKPLTEILGHIQQAENRPEPPDLSKIKRGKMFFIGSQGGGKSTLLKNLLSNSVRQPGMFKDTDDKVNNNETDVDKWSNEESFGKIQLGYNGVAFMDSVIWPIADDIDISVTDCSGTTNFQSVYQLFYVPNALYTIIVNLEQYYPITDETFQLHIASWIKDIFTCIGGEFIINIIGTHGDRLTEQQVLEHASFIEERLKKMFNEMKSQLKGDYLVFTSPCKVLHNQYTTSGFEGKSAIKYCEQQLLDTVQNPDNRLLPIDDQSLFKDNKPPSITKMLRFEKLLVNKKEDHDPLTRVRLTYSEFEAIGKKSGLKTHEVDDAIEYMRRVGVVQYYSKIYSLNEYIFHNLDFLTDILQTFLGKDQKDLLNQNNFPHGYRDITFGVVRQAFTQKAILSEDVIRDCIINHLELDEDAVKLVLDVLVGFGICYDVSPEGNNESFLHVLEDHEAPPRVVRFPMFLTSTMKLPVNFMPVFETKLAFPWVFPKRLMSEFVCMIHKYVKKEWKDGFHCEIKGTPVVVMVQKPRGQSSKSLVIQTQLKTDLGKTFDVLNDDVIGRLRDLIRNKWPHLRFNNHLRVICPRDTGCREELNMAAHGQWKVFPRELSEVQTMMDDCEYRKEGREVNVAVDIVVEKLKPEKWKLLAPNLGIPLTTVKSIDEESMDDKQKLWKLLHMWKDKYKSSDAIIKMSREKMINALRVHGENSLAEELEHLGIDSWGSVSSN</sequence>
<evidence type="ECO:0000313" key="5">
    <source>
        <dbReference type="Proteomes" id="UP000694865"/>
    </source>
</evidence>
<keyword evidence="2" id="KW-0677">Repeat</keyword>
<feature type="domain" description="Death" evidence="4">
    <location>
        <begin position="1181"/>
        <end position="1269"/>
    </location>
</feature>
<keyword evidence="1" id="KW-0433">Leucine-rich repeat</keyword>
<dbReference type="SUPFAM" id="SSF47986">
    <property type="entry name" value="DEATH domain"/>
    <property type="match status" value="1"/>
</dbReference>
<evidence type="ECO:0000259" key="4">
    <source>
        <dbReference type="PROSITE" id="PS50017"/>
    </source>
</evidence>
<dbReference type="InterPro" id="IPR055414">
    <property type="entry name" value="LRR_R13L4/SHOC2-like"/>
</dbReference>
<accession>A0ABM0MJW5</accession>
<protein>
    <submittedName>
        <fullName evidence="6">Malignant fibrous histiocytoma-amplified sequence 1 homolog</fullName>
    </submittedName>
</protein>
<keyword evidence="5" id="KW-1185">Reference proteome</keyword>
<dbReference type="InterPro" id="IPR001611">
    <property type="entry name" value="Leu-rich_rpt"/>
</dbReference>
<dbReference type="Gene3D" id="3.40.50.300">
    <property type="entry name" value="P-loop containing nucleotide triphosphate hydrolases"/>
    <property type="match status" value="1"/>
</dbReference>
<dbReference type="GeneID" id="102808464"/>
<dbReference type="RefSeq" id="XP_006820306.1">
    <property type="nucleotide sequence ID" value="XM_006820243.1"/>
</dbReference>
<dbReference type="PROSITE" id="PS50017">
    <property type="entry name" value="DEATH_DOMAIN"/>
    <property type="match status" value="1"/>
</dbReference>
<dbReference type="InterPro" id="IPR003591">
    <property type="entry name" value="Leu-rich_rpt_typical-subtyp"/>
</dbReference>
<evidence type="ECO:0000256" key="3">
    <source>
        <dbReference type="SAM" id="MobiDB-lite"/>
    </source>
</evidence>
<dbReference type="SMART" id="SM00369">
    <property type="entry name" value="LRR_TYP"/>
    <property type="match status" value="9"/>
</dbReference>
<dbReference type="SUPFAM" id="SSF52540">
    <property type="entry name" value="P-loop containing nucleoside triphosphate hydrolases"/>
    <property type="match status" value="1"/>
</dbReference>
<dbReference type="InterPro" id="IPR000488">
    <property type="entry name" value="Death_dom"/>
</dbReference>
<gene>
    <name evidence="6" type="primary">LOC102808464</name>
</gene>
<evidence type="ECO:0000313" key="6">
    <source>
        <dbReference type="RefSeq" id="XP_006820306.1"/>
    </source>
</evidence>
<dbReference type="PANTHER" id="PTHR48051:SF1">
    <property type="entry name" value="RAS SUPPRESSOR PROTEIN 1"/>
    <property type="match status" value="1"/>
</dbReference>
<proteinExistence type="predicted"/>
<organism evidence="5 6">
    <name type="scientific">Saccoglossus kowalevskii</name>
    <name type="common">Acorn worm</name>
    <dbReference type="NCBI Taxonomy" id="10224"/>
    <lineage>
        <taxon>Eukaryota</taxon>
        <taxon>Metazoa</taxon>
        <taxon>Hemichordata</taxon>
        <taxon>Enteropneusta</taxon>
        <taxon>Harrimaniidae</taxon>
        <taxon>Saccoglossus</taxon>
    </lineage>
</organism>
<dbReference type="SMART" id="SM00364">
    <property type="entry name" value="LRR_BAC"/>
    <property type="match status" value="12"/>
</dbReference>
<feature type="region of interest" description="Disordered" evidence="3">
    <location>
        <begin position="1"/>
        <end position="24"/>
    </location>
</feature>
<name>A0ABM0MJW5_SACKO</name>
<evidence type="ECO:0000256" key="2">
    <source>
        <dbReference type="ARBA" id="ARBA00022737"/>
    </source>
</evidence>
<evidence type="ECO:0000256" key="1">
    <source>
        <dbReference type="ARBA" id="ARBA00022614"/>
    </source>
</evidence>
<dbReference type="InterPro" id="IPR027417">
    <property type="entry name" value="P-loop_NTPase"/>
</dbReference>